<dbReference type="PANTHER" id="PTHR18964">
    <property type="entry name" value="ROK (REPRESSOR, ORF, KINASE) FAMILY"/>
    <property type="match status" value="1"/>
</dbReference>
<dbReference type="Gene3D" id="1.10.10.10">
    <property type="entry name" value="Winged helix-like DNA-binding domain superfamily/Winged helix DNA-binding domain"/>
    <property type="match status" value="1"/>
</dbReference>
<dbReference type="Proteomes" id="UP000826793">
    <property type="component" value="Unassembled WGS sequence"/>
</dbReference>
<dbReference type="InterPro" id="IPR036388">
    <property type="entry name" value="WH-like_DNA-bd_sf"/>
</dbReference>
<keyword evidence="3" id="KW-0119">Carbohydrate metabolism</keyword>
<evidence type="ECO:0000313" key="4">
    <source>
        <dbReference type="EMBL" id="HJB98667.1"/>
    </source>
</evidence>
<accession>A0A9D2MW74</accession>
<dbReference type="CDD" id="cd23763">
    <property type="entry name" value="ASKHA_ATPase_ROK"/>
    <property type="match status" value="1"/>
</dbReference>
<dbReference type="InterPro" id="IPR036390">
    <property type="entry name" value="WH_DNA-bd_sf"/>
</dbReference>
<dbReference type="InterPro" id="IPR043129">
    <property type="entry name" value="ATPase_NBD"/>
</dbReference>
<dbReference type="Gene3D" id="3.30.420.40">
    <property type="match status" value="1"/>
</dbReference>
<comment type="function">
    <text evidence="1">Transcriptional repressor of xylose-utilizing enzymes.</text>
</comment>
<protein>
    <submittedName>
        <fullName evidence="4">ROK family protein</fullName>
    </submittedName>
</protein>
<organism evidence="4 5">
    <name type="scientific">Candidatus Acutalibacter pullicola</name>
    <dbReference type="NCBI Taxonomy" id="2838417"/>
    <lineage>
        <taxon>Bacteria</taxon>
        <taxon>Bacillati</taxon>
        <taxon>Bacillota</taxon>
        <taxon>Clostridia</taxon>
        <taxon>Eubacteriales</taxon>
        <taxon>Acutalibacteraceae</taxon>
        <taxon>Acutalibacter</taxon>
    </lineage>
</organism>
<evidence type="ECO:0000313" key="5">
    <source>
        <dbReference type="Proteomes" id="UP000826793"/>
    </source>
</evidence>
<dbReference type="InterPro" id="IPR000600">
    <property type="entry name" value="ROK"/>
</dbReference>
<dbReference type="EMBL" id="DWXG01000074">
    <property type="protein sequence ID" value="HJB98667.1"/>
    <property type="molecule type" value="Genomic_DNA"/>
</dbReference>
<name>A0A9D2MW74_9FIRM</name>
<reference evidence="4" key="1">
    <citation type="journal article" date="2021" name="PeerJ">
        <title>Extensive microbial diversity within the chicken gut microbiome revealed by metagenomics and culture.</title>
        <authorList>
            <person name="Gilroy R."/>
            <person name="Ravi A."/>
            <person name="Getino M."/>
            <person name="Pursley I."/>
            <person name="Horton D.L."/>
            <person name="Alikhan N.F."/>
            <person name="Baker D."/>
            <person name="Gharbi K."/>
            <person name="Hall N."/>
            <person name="Watson M."/>
            <person name="Adriaenssens E.M."/>
            <person name="Foster-Nyarko E."/>
            <person name="Jarju S."/>
            <person name="Secka A."/>
            <person name="Antonio M."/>
            <person name="Oren A."/>
            <person name="Chaudhuri R.R."/>
            <person name="La Ragione R."/>
            <person name="Hildebrand F."/>
            <person name="Pallen M.J."/>
        </authorList>
    </citation>
    <scope>NUCLEOTIDE SEQUENCE</scope>
    <source>
        <strain evidence="4">CHK185-1770</strain>
    </source>
</reference>
<sequence length="341" mass="38223">MKTASNAQVRRHNERVVRQVLLERREATRQQLAQKTGLSAMTVGTLLAAMQERGEVEEKGSVPSEGGRPSVRYRYVGERHKVAAMRLYRLEGRNQVRLTVYNLFGDPVYRDGEAMEELRPELLDRLLARTFERVPGIAGIALGLPGQVDGGRVVFCDHPVLEGETIPRRWESLYGVPVRPANDIDAAMLGYVQGLAPEKSQGLTAGFYFPQSFLPGMGLVLEGRPWPGHRGFVGEFHFLPPTVGWESLDYEDRGAVEWAAARVVAEACVYVAPDRVVLYGDFFRFGAAERIRALVEERFRGLYGLELEVRRDLGPDYEVGMQALALTQLKETLFGKSEEEL</sequence>
<proteinExistence type="inferred from homology"/>
<reference evidence="4" key="2">
    <citation type="submission" date="2021-04" db="EMBL/GenBank/DDBJ databases">
        <authorList>
            <person name="Gilroy R."/>
        </authorList>
    </citation>
    <scope>NUCLEOTIDE SEQUENCE</scope>
    <source>
        <strain evidence="4">CHK185-1770</strain>
    </source>
</reference>
<dbReference type="PANTHER" id="PTHR18964:SF149">
    <property type="entry name" value="BIFUNCTIONAL UDP-N-ACETYLGLUCOSAMINE 2-EPIMERASE_N-ACETYLMANNOSAMINE KINASE"/>
    <property type="match status" value="1"/>
</dbReference>
<evidence type="ECO:0000256" key="3">
    <source>
        <dbReference type="ARBA" id="ARBA00022629"/>
    </source>
</evidence>
<gene>
    <name evidence="4" type="ORF">H9710_08825</name>
</gene>
<evidence type="ECO:0000256" key="1">
    <source>
        <dbReference type="ARBA" id="ARBA00002486"/>
    </source>
</evidence>
<comment type="similarity">
    <text evidence="2">Belongs to the ROK (NagC/XylR) family.</text>
</comment>
<dbReference type="Pfam" id="PF00480">
    <property type="entry name" value="ROK"/>
    <property type="match status" value="1"/>
</dbReference>
<comment type="caution">
    <text evidence="4">The sequence shown here is derived from an EMBL/GenBank/DDBJ whole genome shotgun (WGS) entry which is preliminary data.</text>
</comment>
<dbReference type="AlphaFoldDB" id="A0A9D2MW74"/>
<dbReference type="SUPFAM" id="SSF46785">
    <property type="entry name" value="Winged helix' DNA-binding domain"/>
    <property type="match status" value="1"/>
</dbReference>
<dbReference type="GO" id="GO:0042732">
    <property type="term" value="P:D-xylose metabolic process"/>
    <property type="evidence" value="ECO:0007669"/>
    <property type="project" value="UniProtKB-KW"/>
</dbReference>
<evidence type="ECO:0000256" key="2">
    <source>
        <dbReference type="ARBA" id="ARBA00006479"/>
    </source>
</evidence>
<dbReference type="SUPFAM" id="SSF53067">
    <property type="entry name" value="Actin-like ATPase domain"/>
    <property type="match status" value="1"/>
</dbReference>
<keyword evidence="3" id="KW-0859">Xylose metabolism</keyword>